<dbReference type="EMBL" id="LAZR01005710">
    <property type="protein sequence ID" value="KKM97757.1"/>
    <property type="molecule type" value="Genomic_DNA"/>
</dbReference>
<dbReference type="InterPro" id="IPR001845">
    <property type="entry name" value="HTH_ArsR_DNA-bd_dom"/>
</dbReference>
<dbReference type="Gene3D" id="1.10.10.10">
    <property type="entry name" value="Winged helix-like DNA-binding domain superfamily/Winged helix DNA-binding domain"/>
    <property type="match status" value="1"/>
</dbReference>
<feature type="domain" description="HTH arsR-type" evidence="1">
    <location>
        <begin position="56"/>
        <end position="83"/>
    </location>
</feature>
<comment type="caution">
    <text evidence="2">The sequence shown here is derived from an EMBL/GenBank/DDBJ whole genome shotgun (WGS) entry which is preliminary data.</text>
</comment>
<evidence type="ECO:0000313" key="2">
    <source>
        <dbReference type="EMBL" id="KKM97757.1"/>
    </source>
</evidence>
<protein>
    <recommendedName>
        <fullName evidence="1">HTH arsR-type domain-containing protein</fullName>
    </recommendedName>
</protein>
<dbReference type="Pfam" id="PF01022">
    <property type="entry name" value="HTH_5"/>
    <property type="match status" value="1"/>
</dbReference>
<organism evidence="2">
    <name type="scientific">marine sediment metagenome</name>
    <dbReference type="NCBI Taxonomy" id="412755"/>
    <lineage>
        <taxon>unclassified sequences</taxon>
        <taxon>metagenomes</taxon>
        <taxon>ecological metagenomes</taxon>
    </lineage>
</organism>
<name>A0A0F9PX33_9ZZZZ</name>
<dbReference type="InterPro" id="IPR036388">
    <property type="entry name" value="WH-like_DNA-bd_sf"/>
</dbReference>
<dbReference type="GO" id="GO:0003700">
    <property type="term" value="F:DNA-binding transcription factor activity"/>
    <property type="evidence" value="ECO:0007669"/>
    <property type="project" value="InterPro"/>
</dbReference>
<accession>A0A0F9PX33</accession>
<dbReference type="AlphaFoldDB" id="A0A0F9PX33"/>
<evidence type="ECO:0000259" key="1">
    <source>
        <dbReference type="Pfam" id="PF01022"/>
    </source>
</evidence>
<reference evidence="2" key="1">
    <citation type="journal article" date="2015" name="Nature">
        <title>Complex archaea that bridge the gap between prokaryotes and eukaryotes.</title>
        <authorList>
            <person name="Spang A."/>
            <person name="Saw J.H."/>
            <person name="Jorgensen S.L."/>
            <person name="Zaremba-Niedzwiedzka K."/>
            <person name="Martijn J."/>
            <person name="Lind A.E."/>
            <person name="van Eijk R."/>
            <person name="Schleper C."/>
            <person name="Guy L."/>
            <person name="Ettema T.J."/>
        </authorList>
    </citation>
    <scope>NUCLEOTIDE SEQUENCE</scope>
</reference>
<gene>
    <name evidence="2" type="ORF">LCGC14_1164670</name>
</gene>
<dbReference type="SUPFAM" id="SSF46785">
    <property type="entry name" value="Winged helix' DNA-binding domain"/>
    <property type="match status" value="1"/>
</dbReference>
<proteinExistence type="predicted"/>
<dbReference type="InterPro" id="IPR011991">
    <property type="entry name" value="ArsR-like_HTH"/>
</dbReference>
<dbReference type="InterPro" id="IPR036390">
    <property type="entry name" value="WH_DNA-bd_sf"/>
</dbReference>
<dbReference type="CDD" id="cd00090">
    <property type="entry name" value="HTH_ARSR"/>
    <property type="match status" value="1"/>
</dbReference>
<sequence length="371" mass="43962">MNNKKMVKKSVGKLRSEKKGKKTYLLSEPFPVEEIILGNTKDEVLRFLYKGGNPHSISKYLKIARPTTIQHLNELRDKGLVRKGQKDEDKYGDPYQITEKGRFLIEECVGFPIKSSHKGMSKDKKTRGHAFIWKIKSNKKFDWKKLLDEKKIKFEPKGIADTPRIIINKKKVWLGKYNISIFEPKWNSFFNKNPTKSRNDAIYEMNQDIETLKEKLGIEFKYKFTCRRQHYGFVDNKEARFFIKKKKKILIKNEKGYWFTIDFSQNEYKEAETIHEKDALIDGHGYQDLMNSHEKTNFKVTPTFILEAMNGIQQNQLIFAKNMESHIKAIQDLSKGVNEFRRENVSWKKEKVKEIKKELKYGRQTKLERFI</sequence>